<reference evidence="1" key="1">
    <citation type="submission" date="2022-11" db="EMBL/GenBank/DDBJ databases">
        <title>Centuries of genome instability and evolution in soft-shell clam transmissible cancer (bioRxiv).</title>
        <authorList>
            <person name="Hart S.F.M."/>
            <person name="Yonemitsu M.A."/>
            <person name="Giersch R.M."/>
            <person name="Beal B.F."/>
            <person name="Arriagada G."/>
            <person name="Davis B.W."/>
            <person name="Ostrander E.A."/>
            <person name="Goff S.P."/>
            <person name="Metzger M.J."/>
        </authorList>
    </citation>
    <scope>NUCLEOTIDE SEQUENCE</scope>
    <source>
        <strain evidence="1">MELC-2E11</strain>
        <tissue evidence="1">Siphon/mantle</tissue>
    </source>
</reference>
<accession>A0ABY7FNM7</accession>
<gene>
    <name evidence="1" type="ORF">MAR_037406</name>
</gene>
<name>A0ABY7FNM7_MYAAR</name>
<evidence type="ECO:0000313" key="2">
    <source>
        <dbReference type="Proteomes" id="UP001164746"/>
    </source>
</evidence>
<protein>
    <submittedName>
        <fullName evidence="1">Uncharacterized protein</fullName>
    </submittedName>
</protein>
<dbReference type="Proteomes" id="UP001164746">
    <property type="component" value="Chromosome 13"/>
</dbReference>
<dbReference type="EMBL" id="CP111024">
    <property type="protein sequence ID" value="WAR23737.1"/>
    <property type="molecule type" value="Genomic_DNA"/>
</dbReference>
<keyword evidence="2" id="KW-1185">Reference proteome</keyword>
<organism evidence="1 2">
    <name type="scientific">Mya arenaria</name>
    <name type="common">Soft-shell clam</name>
    <dbReference type="NCBI Taxonomy" id="6604"/>
    <lineage>
        <taxon>Eukaryota</taxon>
        <taxon>Metazoa</taxon>
        <taxon>Spiralia</taxon>
        <taxon>Lophotrochozoa</taxon>
        <taxon>Mollusca</taxon>
        <taxon>Bivalvia</taxon>
        <taxon>Autobranchia</taxon>
        <taxon>Heteroconchia</taxon>
        <taxon>Euheterodonta</taxon>
        <taxon>Imparidentia</taxon>
        <taxon>Neoheterodontei</taxon>
        <taxon>Myida</taxon>
        <taxon>Myoidea</taxon>
        <taxon>Myidae</taxon>
        <taxon>Mya</taxon>
    </lineage>
</organism>
<evidence type="ECO:0000313" key="1">
    <source>
        <dbReference type="EMBL" id="WAR23737.1"/>
    </source>
</evidence>
<feature type="non-terminal residue" evidence="1">
    <location>
        <position position="97"/>
    </location>
</feature>
<sequence length="97" mass="10958">MTMSEAIVNGSKCSVKLVGEKLVIEENSHVKSSASSKREIEVKHILSVQYTCDKCPCVRLNHVAIHTNKRLRVQQLDIRSDEHTCKTLEEKIANLLN</sequence>
<proteinExistence type="predicted"/>